<feature type="domain" description="GRF-type" evidence="6">
    <location>
        <begin position="7"/>
        <end position="49"/>
    </location>
</feature>
<gene>
    <name evidence="7" type="ORF">BRARA_K00631</name>
</gene>
<dbReference type="Pfam" id="PF06839">
    <property type="entry name" value="Zn_ribbon_GRF"/>
    <property type="match status" value="1"/>
</dbReference>
<proteinExistence type="predicted"/>
<dbReference type="GO" id="GO:0008270">
    <property type="term" value="F:zinc ion binding"/>
    <property type="evidence" value="ECO:0007669"/>
    <property type="project" value="UniProtKB-KW"/>
</dbReference>
<accession>A0A397KXB0</accession>
<feature type="coiled-coil region" evidence="5">
    <location>
        <begin position="54"/>
        <end position="95"/>
    </location>
</feature>
<keyword evidence="5" id="KW-0175">Coiled coil</keyword>
<evidence type="ECO:0000256" key="2">
    <source>
        <dbReference type="ARBA" id="ARBA00022771"/>
    </source>
</evidence>
<dbReference type="AlphaFoldDB" id="A0A397KXB0"/>
<dbReference type="InterPro" id="IPR010666">
    <property type="entry name" value="Znf_GRF"/>
</dbReference>
<evidence type="ECO:0000259" key="6">
    <source>
        <dbReference type="PROSITE" id="PS51999"/>
    </source>
</evidence>
<keyword evidence="1" id="KW-0479">Metal-binding</keyword>
<organism evidence="7">
    <name type="scientific">Brassica campestris</name>
    <name type="common">Field mustard</name>
    <dbReference type="NCBI Taxonomy" id="3711"/>
    <lineage>
        <taxon>Eukaryota</taxon>
        <taxon>Viridiplantae</taxon>
        <taxon>Streptophyta</taxon>
        <taxon>Embryophyta</taxon>
        <taxon>Tracheophyta</taxon>
        <taxon>Spermatophyta</taxon>
        <taxon>Magnoliopsida</taxon>
        <taxon>eudicotyledons</taxon>
        <taxon>Gunneridae</taxon>
        <taxon>Pentapetalae</taxon>
        <taxon>rosids</taxon>
        <taxon>malvids</taxon>
        <taxon>Brassicales</taxon>
        <taxon>Brassicaceae</taxon>
        <taxon>Brassiceae</taxon>
        <taxon>Brassica</taxon>
    </lineage>
</organism>
<evidence type="ECO:0000256" key="1">
    <source>
        <dbReference type="ARBA" id="ARBA00022723"/>
    </source>
</evidence>
<name>A0A397KXB0_BRACM</name>
<feature type="non-terminal residue" evidence="7">
    <location>
        <position position="1"/>
    </location>
</feature>
<dbReference type="PANTHER" id="PTHR33248">
    <property type="entry name" value="ZINC ION-BINDING PROTEIN"/>
    <property type="match status" value="1"/>
</dbReference>
<evidence type="ECO:0000256" key="4">
    <source>
        <dbReference type="PROSITE-ProRule" id="PRU01343"/>
    </source>
</evidence>
<sequence>RGIPKFCRCGEEAMIQTSGTAKNPGRLFYCCPHGSEGDKFHLFTWTDECVVEEIEDLKSMMSDVKREKSDLRVEVVELQKELEQIKLSLERDRNGYCCFL</sequence>
<dbReference type="EMBL" id="KZ864805">
    <property type="protein sequence ID" value="RIA05026.1"/>
    <property type="molecule type" value="Genomic_DNA"/>
</dbReference>
<dbReference type="PROSITE" id="PS51999">
    <property type="entry name" value="ZF_GRF"/>
    <property type="match status" value="1"/>
</dbReference>
<protein>
    <recommendedName>
        <fullName evidence="6">GRF-type domain-containing protein</fullName>
    </recommendedName>
</protein>
<reference evidence="7" key="1">
    <citation type="submission" date="2018-06" db="EMBL/GenBank/DDBJ databases">
        <title>WGS assembly of Brassica rapa FPsc.</title>
        <authorList>
            <person name="Bowman J."/>
            <person name="Kohchi T."/>
            <person name="Yamato K."/>
            <person name="Jenkins J."/>
            <person name="Shu S."/>
            <person name="Ishizaki K."/>
            <person name="Yamaoka S."/>
            <person name="Nishihama R."/>
            <person name="Nakamura Y."/>
            <person name="Berger F."/>
            <person name="Adam C."/>
            <person name="Aki S."/>
            <person name="Althoff F."/>
            <person name="Araki T."/>
            <person name="Arteaga-Vazquez M."/>
            <person name="Balasubrmanian S."/>
            <person name="Bauer D."/>
            <person name="Boehm C."/>
            <person name="Briginshaw L."/>
            <person name="Caballero-Perez J."/>
            <person name="Catarino B."/>
            <person name="Chen F."/>
            <person name="Chiyoda S."/>
            <person name="Chovatia M."/>
            <person name="Davies K."/>
            <person name="Delmans M."/>
            <person name="Demura T."/>
            <person name="Dierschke T."/>
            <person name="Dolan L."/>
            <person name="Dorantes-Acosta A."/>
            <person name="Eklund D."/>
            <person name="Florent S."/>
            <person name="Flores-Sandoval E."/>
            <person name="Fujiyama A."/>
            <person name="Fukuzawa H."/>
            <person name="Galik B."/>
            <person name="Grimanelli D."/>
            <person name="Grimwood J."/>
            <person name="Grossniklaus U."/>
            <person name="Hamada T."/>
            <person name="Haseloff J."/>
            <person name="Hetherington A."/>
            <person name="Higo A."/>
            <person name="Hirakawa Y."/>
            <person name="Hundley H."/>
            <person name="Ikeda Y."/>
            <person name="Inoue K."/>
            <person name="Inoue S."/>
            <person name="Ishida S."/>
            <person name="Jia Q."/>
            <person name="Kakita M."/>
            <person name="Kanazawa T."/>
            <person name="Kawai Y."/>
            <person name="Kawashima T."/>
            <person name="Kennedy M."/>
            <person name="Kinose K."/>
            <person name="Kinoshita T."/>
            <person name="Kohara Y."/>
            <person name="Koide E."/>
            <person name="Komatsu K."/>
            <person name="Kopischke S."/>
            <person name="Kubo M."/>
            <person name="Kyozuka J."/>
            <person name="Lagercrantz U."/>
            <person name="Lin S."/>
            <person name="Lindquist E."/>
            <person name="Lipzen A."/>
            <person name="Lu C."/>
            <person name="Luna E."/>
            <person name="Martienssen R."/>
            <person name="Minamino N."/>
            <person name="Mizutani M."/>
            <person name="Mizutani M."/>
            <person name="Mochizuki N."/>
            <person name="Monte I."/>
            <person name="Mosher R."/>
            <person name="Nagasaki H."/>
            <person name="Nakagami H."/>
            <person name="Naramoto S."/>
            <person name="Nishitani K."/>
            <person name="Ohtani M."/>
            <person name="Okamoto T."/>
            <person name="Okumura M."/>
            <person name="Phillips J."/>
            <person name="Pollak B."/>
            <person name="Reinders A."/>
            <person name="Roevekamp M."/>
            <person name="Sano R."/>
            <person name="Sawa S."/>
            <person name="Schmid M."/>
            <person name="Shirakawa M."/>
            <person name="Solano R."/>
            <person name="Spunde A."/>
            <person name="Suetsugu N."/>
            <person name="Sugano S."/>
            <person name="Sugiyama A."/>
            <person name="Sun R."/>
            <person name="Suzuki Y."/>
            <person name="Takenaka M."/>
            <person name="Takezawa D."/>
            <person name="Tomogane H."/>
            <person name="Tsuzuki M."/>
            <person name="Ueda T."/>
            <person name="Umeda M."/>
            <person name="Ward J."/>
            <person name="Watanabe Y."/>
            <person name="Yazaki K."/>
            <person name="Yokoyama R."/>
            <person name="Yoshitake Y."/>
            <person name="Yotsui I."/>
            <person name="Zachgo S."/>
            <person name="Schmutz J."/>
        </authorList>
    </citation>
    <scope>NUCLEOTIDE SEQUENCE [LARGE SCALE GENOMIC DNA]</scope>
</reference>
<keyword evidence="3" id="KW-0862">Zinc</keyword>
<evidence type="ECO:0000256" key="3">
    <source>
        <dbReference type="ARBA" id="ARBA00022833"/>
    </source>
</evidence>
<evidence type="ECO:0000313" key="7">
    <source>
        <dbReference type="EMBL" id="RIA05026.1"/>
    </source>
</evidence>
<dbReference type="Proteomes" id="UP000264353">
    <property type="component" value="Unassembled WGS sequence"/>
</dbReference>
<evidence type="ECO:0000256" key="5">
    <source>
        <dbReference type="SAM" id="Coils"/>
    </source>
</evidence>
<keyword evidence="2 4" id="KW-0863">Zinc-finger</keyword>